<reference evidence="1" key="1">
    <citation type="journal article" date="2021" name="Proc. Natl. Acad. Sci. U.S.A.">
        <title>A Catalog of Tens of Thousands of Viruses from Human Metagenomes Reveals Hidden Associations with Chronic Diseases.</title>
        <authorList>
            <person name="Tisza M.J."/>
            <person name="Buck C.B."/>
        </authorList>
    </citation>
    <scope>NUCLEOTIDE SEQUENCE</scope>
    <source>
        <strain evidence="1">CtY1522</strain>
    </source>
</reference>
<evidence type="ECO:0000313" key="1">
    <source>
        <dbReference type="EMBL" id="DAF84604.1"/>
    </source>
</evidence>
<sequence>MMQGDQYSIPIKVTGFTKSDVSKIVFAIGNVLKTYPGDVTFTDADSTFQVPVTRAETLDMTGRQFCFAEVFFENGNNIGCPIGNIDVSDIKTRGVFDAEI</sequence>
<name>A0A8S5TQW7_9CAUD</name>
<proteinExistence type="predicted"/>
<dbReference type="EMBL" id="BK015906">
    <property type="protein sequence ID" value="DAF84604.1"/>
    <property type="molecule type" value="Genomic_DNA"/>
</dbReference>
<protein>
    <submittedName>
        <fullName evidence="1">Uncharacterized protein</fullName>
    </submittedName>
</protein>
<accession>A0A8S5TQW7</accession>
<organism evidence="1">
    <name type="scientific">Myoviridae sp. ctY1522</name>
    <dbReference type="NCBI Taxonomy" id="2825124"/>
    <lineage>
        <taxon>Viruses</taxon>
        <taxon>Duplodnaviria</taxon>
        <taxon>Heunggongvirae</taxon>
        <taxon>Uroviricota</taxon>
        <taxon>Caudoviricetes</taxon>
    </lineage>
</organism>